<dbReference type="InterPro" id="IPR050746">
    <property type="entry name" value="DAACS"/>
</dbReference>
<comment type="caution">
    <text evidence="9">The sequence shown here is derived from an EMBL/GenBank/DDBJ whole genome shotgun (WGS) entry which is preliminary data.</text>
</comment>
<dbReference type="PRINTS" id="PR00173">
    <property type="entry name" value="EDTRNSPORT"/>
</dbReference>
<evidence type="ECO:0000256" key="5">
    <source>
        <dbReference type="ARBA" id="ARBA00022989"/>
    </source>
</evidence>
<comment type="subcellular location">
    <subcellularLocation>
        <location evidence="1">Membrane</location>
        <topology evidence="1">Multi-pass membrane protein</topology>
    </subcellularLocation>
</comment>
<feature type="transmembrane region" description="Helical" evidence="8">
    <location>
        <begin position="80"/>
        <end position="102"/>
    </location>
</feature>
<dbReference type="GO" id="GO:0015293">
    <property type="term" value="F:symporter activity"/>
    <property type="evidence" value="ECO:0007669"/>
    <property type="project" value="UniProtKB-KW"/>
</dbReference>
<feature type="transmembrane region" description="Helical" evidence="8">
    <location>
        <begin position="277"/>
        <end position="298"/>
    </location>
</feature>
<dbReference type="InterPro" id="IPR036458">
    <property type="entry name" value="Na:dicarbo_symporter_sf"/>
</dbReference>
<feature type="transmembrane region" description="Helical" evidence="8">
    <location>
        <begin position="12"/>
        <end position="31"/>
    </location>
</feature>
<keyword evidence="3 8" id="KW-0812">Transmembrane</keyword>
<evidence type="ECO:0000313" key="10">
    <source>
        <dbReference type="Proteomes" id="UP000621799"/>
    </source>
</evidence>
<feature type="transmembrane region" description="Helical" evidence="8">
    <location>
        <begin position="43"/>
        <end position="68"/>
    </location>
</feature>
<keyword evidence="2" id="KW-0813">Transport</keyword>
<dbReference type="PROSITE" id="PS00714">
    <property type="entry name" value="NA_DICARBOXYL_SYMP_2"/>
    <property type="match status" value="1"/>
</dbReference>
<dbReference type="InterPro" id="IPR001991">
    <property type="entry name" value="Na-dicarboxylate_symporter"/>
</dbReference>
<feature type="transmembrane region" description="Helical" evidence="8">
    <location>
        <begin position="238"/>
        <end position="256"/>
    </location>
</feature>
<feature type="transmembrane region" description="Helical" evidence="8">
    <location>
        <begin position="447"/>
        <end position="473"/>
    </location>
</feature>
<evidence type="ECO:0000256" key="3">
    <source>
        <dbReference type="ARBA" id="ARBA00022692"/>
    </source>
</evidence>
<evidence type="ECO:0000256" key="6">
    <source>
        <dbReference type="ARBA" id="ARBA00023136"/>
    </source>
</evidence>
<keyword evidence="7" id="KW-0325">Glycoprotein</keyword>
<organism evidence="9 10">
    <name type="scientific">Zarconia navalis LEGE 11467</name>
    <dbReference type="NCBI Taxonomy" id="1828826"/>
    <lineage>
        <taxon>Bacteria</taxon>
        <taxon>Bacillati</taxon>
        <taxon>Cyanobacteriota</taxon>
        <taxon>Cyanophyceae</taxon>
        <taxon>Oscillatoriophycideae</taxon>
        <taxon>Oscillatoriales</taxon>
        <taxon>Oscillatoriales incertae sedis</taxon>
        <taxon>Zarconia</taxon>
        <taxon>Zarconia navalis</taxon>
    </lineage>
</organism>
<evidence type="ECO:0000256" key="8">
    <source>
        <dbReference type="SAM" id="Phobius"/>
    </source>
</evidence>
<feature type="transmembrane region" description="Helical" evidence="8">
    <location>
        <begin position="318"/>
        <end position="338"/>
    </location>
</feature>
<feature type="transmembrane region" description="Helical" evidence="8">
    <location>
        <begin position="421"/>
        <end position="441"/>
    </location>
</feature>
<sequence length="499" mass="52772">MAANVNQPSNKFLIQILVGIALGLLLGGFLPSAGNGIAFIGELFIRALLMLVVPLVVTSMVVGMTSLGDVRQIGRLGGKTIFYYLTTTAIAVIIGLALVTLLQPGYAETEAQRIALRGGEQLDVPYQIENNTLTLTEGSFARTYDDRYTDFSLDSASGVRGTIDPSRGQSSNRLSVEAWTDGRGIPVIPPESGIGVRVDLGLAARLEGKDRSIWEVLQEVAIGLVPRNLFASMANNEVLPLIVISIIFGGVLTTMGSRGRLLMRSFEALNEAIMAMVNLLMLAAPVGIGALIAGRLGAAGGFVGFLPELIRVSKYTGTVILALAIHGCIILPIILYIFGKQSVKPYAAGMAPALTTAFSTSSSSATLPVTMECVTEKNFISERTASFVLPLGATINMDGTALYEAVAAVFIAQIYGIELSFVQMTIVFLTSTLAAIGAAGIPEAGLVTMAIVLRAVDLPIEGISLILIVDWFLDRCRTTVNVWGDAIGAAVVDWTAKKD</sequence>
<protein>
    <submittedName>
        <fullName evidence="9">Dicarboxylate/amino acid:cation symporter</fullName>
    </submittedName>
</protein>
<keyword evidence="5 8" id="KW-1133">Transmembrane helix</keyword>
<name>A0A928VY76_9CYAN</name>
<reference evidence="9" key="1">
    <citation type="submission" date="2020-10" db="EMBL/GenBank/DDBJ databases">
        <authorList>
            <person name="Castelo-Branco R."/>
            <person name="Eusebio N."/>
            <person name="Adriana R."/>
            <person name="Vieira A."/>
            <person name="Brugerolle De Fraissinette N."/>
            <person name="Rezende De Castro R."/>
            <person name="Schneider M.P."/>
            <person name="Vasconcelos V."/>
            <person name="Leao P.N."/>
        </authorList>
    </citation>
    <scope>NUCLEOTIDE SEQUENCE</scope>
    <source>
        <strain evidence="9">LEGE 11467</strain>
    </source>
</reference>
<dbReference type="GO" id="GO:0016020">
    <property type="term" value="C:membrane"/>
    <property type="evidence" value="ECO:0007669"/>
    <property type="project" value="UniProtKB-SubCell"/>
</dbReference>
<dbReference type="InterPro" id="IPR018107">
    <property type="entry name" value="Na-dicarboxylate_symporter_CS"/>
</dbReference>
<keyword evidence="4" id="KW-0769">Symport</keyword>
<keyword evidence="6 8" id="KW-0472">Membrane</keyword>
<evidence type="ECO:0000256" key="2">
    <source>
        <dbReference type="ARBA" id="ARBA00022448"/>
    </source>
</evidence>
<dbReference type="PANTHER" id="PTHR11958:SF63">
    <property type="entry name" value="AMINO ACID TRANSPORTER"/>
    <property type="match status" value="1"/>
</dbReference>
<dbReference type="AlphaFoldDB" id="A0A928VY76"/>
<dbReference type="Gene3D" id="1.10.3860.10">
    <property type="entry name" value="Sodium:dicarboxylate symporter"/>
    <property type="match status" value="1"/>
</dbReference>
<dbReference type="PANTHER" id="PTHR11958">
    <property type="entry name" value="SODIUM/DICARBOXYLATE SYMPORTER-RELATED"/>
    <property type="match status" value="1"/>
</dbReference>
<keyword evidence="10" id="KW-1185">Reference proteome</keyword>
<dbReference type="EMBL" id="JADEXN010000037">
    <property type="protein sequence ID" value="MBE9039855.1"/>
    <property type="molecule type" value="Genomic_DNA"/>
</dbReference>
<evidence type="ECO:0000256" key="4">
    <source>
        <dbReference type="ARBA" id="ARBA00022847"/>
    </source>
</evidence>
<dbReference type="GO" id="GO:1902475">
    <property type="term" value="P:L-alpha-amino acid transmembrane transport"/>
    <property type="evidence" value="ECO:0007669"/>
    <property type="project" value="UniProtKB-ARBA"/>
</dbReference>
<dbReference type="Pfam" id="PF00375">
    <property type="entry name" value="SDF"/>
    <property type="match status" value="2"/>
</dbReference>
<evidence type="ECO:0000256" key="1">
    <source>
        <dbReference type="ARBA" id="ARBA00004141"/>
    </source>
</evidence>
<evidence type="ECO:0000313" key="9">
    <source>
        <dbReference type="EMBL" id="MBE9039855.1"/>
    </source>
</evidence>
<proteinExistence type="predicted"/>
<evidence type="ECO:0000256" key="7">
    <source>
        <dbReference type="ARBA" id="ARBA00023180"/>
    </source>
</evidence>
<dbReference type="Proteomes" id="UP000621799">
    <property type="component" value="Unassembled WGS sequence"/>
</dbReference>
<dbReference type="SUPFAM" id="SSF118215">
    <property type="entry name" value="Proton glutamate symport protein"/>
    <property type="match status" value="2"/>
</dbReference>
<accession>A0A928VY76</accession>
<gene>
    <name evidence="9" type="ORF">IQ235_03490</name>
</gene>